<dbReference type="Proteomes" id="UP001107558">
    <property type="component" value="Chromosome 3"/>
</dbReference>
<dbReference type="EMBL" id="JADBJN010000003">
    <property type="protein sequence ID" value="KAG5673114.1"/>
    <property type="molecule type" value="Genomic_DNA"/>
</dbReference>
<feature type="chain" id="PRO_5039916101" description="Secreted protein" evidence="1">
    <location>
        <begin position="21"/>
        <end position="125"/>
    </location>
</feature>
<name>A0A9J6BTQ4_POLVA</name>
<dbReference type="OrthoDB" id="7780822at2759"/>
<keyword evidence="3" id="KW-1185">Reference proteome</keyword>
<accession>A0A9J6BTQ4</accession>
<organism evidence="2 3">
    <name type="scientific">Polypedilum vanderplanki</name>
    <name type="common">Sleeping chironomid midge</name>
    <dbReference type="NCBI Taxonomy" id="319348"/>
    <lineage>
        <taxon>Eukaryota</taxon>
        <taxon>Metazoa</taxon>
        <taxon>Ecdysozoa</taxon>
        <taxon>Arthropoda</taxon>
        <taxon>Hexapoda</taxon>
        <taxon>Insecta</taxon>
        <taxon>Pterygota</taxon>
        <taxon>Neoptera</taxon>
        <taxon>Endopterygota</taxon>
        <taxon>Diptera</taxon>
        <taxon>Nematocera</taxon>
        <taxon>Chironomoidea</taxon>
        <taxon>Chironomidae</taxon>
        <taxon>Chironominae</taxon>
        <taxon>Polypedilum</taxon>
        <taxon>Polypedilum</taxon>
    </lineage>
</organism>
<gene>
    <name evidence="2" type="ORF">PVAND_003188</name>
</gene>
<feature type="signal peptide" evidence="1">
    <location>
        <begin position="1"/>
        <end position="20"/>
    </location>
</feature>
<evidence type="ECO:0008006" key="4">
    <source>
        <dbReference type="Google" id="ProtNLM"/>
    </source>
</evidence>
<evidence type="ECO:0000256" key="1">
    <source>
        <dbReference type="SAM" id="SignalP"/>
    </source>
</evidence>
<proteinExistence type="predicted"/>
<protein>
    <recommendedName>
        <fullName evidence="4">Secreted protein</fullName>
    </recommendedName>
</protein>
<comment type="caution">
    <text evidence="2">The sequence shown here is derived from an EMBL/GenBank/DDBJ whole genome shotgun (WGS) entry which is preliminary data.</text>
</comment>
<evidence type="ECO:0000313" key="3">
    <source>
        <dbReference type="Proteomes" id="UP001107558"/>
    </source>
</evidence>
<dbReference type="AlphaFoldDB" id="A0A9J6BTQ4"/>
<reference evidence="2" key="1">
    <citation type="submission" date="2021-03" db="EMBL/GenBank/DDBJ databases">
        <title>Chromosome level genome of the anhydrobiotic midge Polypedilum vanderplanki.</title>
        <authorList>
            <person name="Yoshida Y."/>
            <person name="Kikawada T."/>
            <person name="Gusev O."/>
        </authorList>
    </citation>
    <scope>NUCLEOTIDE SEQUENCE</scope>
    <source>
        <strain evidence="2">NIAS01</strain>
        <tissue evidence="2">Whole body or cell culture</tissue>
    </source>
</reference>
<sequence length="125" mass="14709">MKLPILLSFMLFAVLEFTYAAPNIDKIQLLDRKFRTRVAAQDTAFTYNNVQDGVELGCWGYMKDGRPFKMYYVYDMKDYRFITTTLRFQVHPPNGKKRFAILTPKGKTDKEKTTSEVLRYPEECL</sequence>
<evidence type="ECO:0000313" key="2">
    <source>
        <dbReference type="EMBL" id="KAG5673114.1"/>
    </source>
</evidence>
<keyword evidence="1" id="KW-0732">Signal</keyword>